<name>A0A644XND1_9ZZZZ</name>
<reference evidence="2" key="1">
    <citation type="submission" date="2019-08" db="EMBL/GenBank/DDBJ databases">
        <authorList>
            <person name="Kucharzyk K."/>
            <person name="Murdoch R.W."/>
            <person name="Higgins S."/>
            <person name="Loffler F."/>
        </authorList>
    </citation>
    <scope>NUCLEOTIDE SEQUENCE</scope>
</reference>
<organism evidence="2">
    <name type="scientific">bioreactor metagenome</name>
    <dbReference type="NCBI Taxonomy" id="1076179"/>
    <lineage>
        <taxon>unclassified sequences</taxon>
        <taxon>metagenomes</taxon>
        <taxon>ecological metagenomes</taxon>
    </lineage>
</organism>
<feature type="compositionally biased region" description="Basic and acidic residues" evidence="1">
    <location>
        <begin position="1"/>
        <end position="25"/>
    </location>
</feature>
<dbReference type="EMBL" id="VSSQ01002767">
    <property type="protein sequence ID" value="MPM17278.1"/>
    <property type="molecule type" value="Genomic_DNA"/>
</dbReference>
<accession>A0A644XND1</accession>
<sequence length="50" mass="5523">MYEVKSRDRIQEKAAHLKGPSRKESCVGGRFGEGTGCIGNHRQTGSAEFR</sequence>
<feature type="region of interest" description="Disordered" evidence="1">
    <location>
        <begin position="1"/>
        <end position="27"/>
    </location>
</feature>
<proteinExistence type="predicted"/>
<dbReference type="AlphaFoldDB" id="A0A644XND1"/>
<protein>
    <submittedName>
        <fullName evidence="2">Uncharacterized protein</fullName>
    </submittedName>
</protein>
<evidence type="ECO:0000313" key="2">
    <source>
        <dbReference type="EMBL" id="MPM17278.1"/>
    </source>
</evidence>
<gene>
    <name evidence="2" type="ORF">SDC9_63666</name>
</gene>
<comment type="caution">
    <text evidence="2">The sequence shown here is derived from an EMBL/GenBank/DDBJ whole genome shotgun (WGS) entry which is preliminary data.</text>
</comment>
<evidence type="ECO:0000256" key="1">
    <source>
        <dbReference type="SAM" id="MobiDB-lite"/>
    </source>
</evidence>